<comment type="caution">
    <text evidence="1">The sequence shown here is derived from an EMBL/GenBank/DDBJ whole genome shotgun (WGS) entry which is preliminary data.</text>
</comment>
<sequence>MLSSVISDRIYVEGPRSPHQMSGSSPITPSSLSLSRIRSPALSAGQCRFLTCPQVIAYLKFAKAKYGGN</sequence>
<gene>
    <name evidence="1" type="ORF">L6164_008656</name>
</gene>
<evidence type="ECO:0000313" key="2">
    <source>
        <dbReference type="Proteomes" id="UP000828941"/>
    </source>
</evidence>
<evidence type="ECO:0000313" key="1">
    <source>
        <dbReference type="EMBL" id="KAI4347880.1"/>
    </source>
</evidence>
<dbReference type="Proteomes" id="UP000828941">
    <property type="component" value="Chromosome 4"/>
</dbReference>
<proteinExistence type="predicted"/>
<reference evidence="1 2" key="1">
    <citation type="journal article" date="2022" name="DNA Res.">
        <title>Chromosomal-level genome assembly of the orchid tree Bauhinia variegata (Leguminosae; Cercidoideae) supports the allotetraploid origin hypothesis of Bauhinia.</title>
        <authorList>
            <person name="Zhong Y."/>
            <person name="Chen Y."/>
            <person name="Zheng D."/>
            <person name="Pang J."/>
            <person name="Liu Y."/>
            <person name="Luo S."/>
            <person name="Meng S."/>
            <person name="Qian L."/>
            <person name="Wei D."/>
            <person name="Dai S."/>
            <person name="Zhou R."/>
        </authorList>
    </citation>
    <scope>NUCLEOTIDE SEQUENCE [LARGE SCALE GENOMIC DNA]</scope>
    <source>
        <strain evidence="1">BV-YZ2020</strain>
    </source>
</reference>
<protein>
    <submittedName>
        <fullName evidence="1">Uncharacterized protein</fullName>
    </submittedName>
</protein>
<keyword evidence="2" id="KW-1185">Reference proteome</keyword>
<dbReference type="EMBL" id="CM039429">
    <property type="protein sequence ID" value="KAI4347880.1"/>
    <property type="molecule type" value="Genomic_DNA"/>
</dbReference>
<organism evidence="1 2">
    <name type="scientific">Bauhinia variegata</name>
    <name type="common">Purple orchid tree</name>
    <name type="synonym">Phanera variegata</name>
    <dbReference type="NCBI Taxonomy" id="167791"/>
    <lineage>
        <taxon>Eukaryota</taxon>
        <taxon>Viridiplantae</taxon>
        <taxon>Streptophyta</taxon>
        <taxon>Embryophyta</taxon>
        <taxon>Tracheophyta</taxon>
        <taxon>Spermatophyta</taxon>
        <taxon>Magnoliopsida</taxon>
        <taxon>eudicotyledons</taxon>
        <taxon>Gunneridae</taxon>
        <taxon>Pentapetalae</taxon>
        <taxon>rosids</taxon>
        <taxon>fabids</taxon>
        <taxon>Fabales</taxon>
        <taxon>Fabaceae</taxon>
        <taxon>Cercidoideae</taxon>
        <taxon>Cercideae</taxon>
        <taxon>Bauhiniinae</taxon>
        <taxon>Bauhinia</taxon>
    </lineage>
</organism>
<name>A0ACB9PH53_BAUVA</name>
<accession>A0ACB9PH53</accession>